<dbReference type="InterPro" id="IPR000801">
    <property type="entry name" value="Esterase-like"/>
</dbReference>
<comment type="caution">
    <text evidence="2">The sequence shown here is derived from an EMBL/GenBank/DDBJ whole genome shotgun (WGS) entry which is preliminary data.</text>
</comment>
<protein>
    <submittedName>
        <fullName evidence="2">Esterase family protein</fullName>
    </submittedName>
</protein>
<evidence type="ECO:0000313" key="2">
    <source>
        <dbReference type="EMBL" id="KAA9394965.1"/>
    </source>
</evidence>
<dbReference type="PANTHER" id="PTHR48098:SF3">
    <property type="entry name" value="IRON(III) ENTEROBACTIN ESTERASE"/>
    <property type="match status" value="1"/>
</dbReference>
<sequence>MITRTFWDPRNPDPPLRRQGPHGTSIHTGSQAPPQPEWRTGRGPLERHVGERLEGRIVEDSLEVPRGSGPRRHLLYLPAPDAQEQSVSTSGLPLLVLFDAEVWFDELGLPHALEAAVRAGRLPPLAVLGLTTSGRADRFRSLGANSAFLAGVAETSIPWAERAAVAQGILLAGRDRRILAGQSLGGLSALVGALELPDAFGAALAHSASLWWEHQEAGPEGFMPAPPRFDREPGNNWITARFREASARDVRIRLEVGTREGPAAAHNRALHRVLLECGWESEQHLYEGGHDWACWRGCLIDGLDWALSPPTPTE</sequence>
<dbReference type="InterPro" id="IPR050583">
    <property type="entry name" value="Mycobacterial_A85_antigen"/>
</dbReference>
<evidence type="ECO:0000313" key="3">
    <source>
        <dbReference type="Proteomes" id="UP000325957"/>
    </source>
</evidence>
<keyword evidence="3" id="KW-1185">Reference proteome</keyword>
<accession>A0A5J5L185</accession>
<gene>
    <name evidence="2" type="ORF">FCK90_03360</name>
</gene>
<reference evidence="2 3" key="1">
    <citation type="submission" date="2019-05" db="EMBL/GenBank/DDBJ databases">
        <title>Kocuria coralli sp. nov., a novel actinobacterium isolated from coral reef seawater.</title>
        <authorList>
            <person name="Li J."/>
        </authorList>
    </citation>
    <scope>NUCLEOTIDE SEQUENCE [LARGE SCALE GENOMIC DNA]</scope>
    <source>
        <strain evidence="2 3">SCSIO 13007</strain>
    </source>
</reference>
<name>A0A5J5L185_9MICC</name>
<dbReference type="Pfam" id="PF00756">
    <property type="entry name" value="Esterase"/>
    <property type="match status" value="1"/>
</dbReference>
<dbReference type="EMBL" id="SZWF01000003">
    <property type="protein sequence ID" value="KAA9394965.1"/>
    <property type="molecule type" value="Genomic_DNA"/>
</dbReference>
<evidence type="ECO:0000256" key="1">
    <source>
        <dbReference type="SAM" id="MobiDB-lite"/>
    </source>
</evidence>
<dbReference type="AlphaFoldDB" id="A0A5J5L185"/>
<proteinExistence type="predicted"/>
<dbReference type="PANTHER" id="PTHR48098">
    <property type="entry name" value="ENTEROCHELIN ESTERASE-RELATED"/>
    <property type="match status" value="1"/>
</dbReference>
<organism evidence="2 3">
    <name type="scientific">Kocuria coralli</name>
    <dbReference type="NCBI Taxonomy" id="1461025"/>
    <lineage>
        <taxon>Bacteria</taxon>
        <taxon>Bacillati</taxon>
        <taxon>Actinomycetota</taxon>
        <taxon>Actinomycetes</taxon>
        <taxon>Micrococcales</taxon>
        <taxon>Micrococcaceae</taxon>
        <taxon>Kocuria</taxon>
    </lineage>
</organism>
<dbReference type="SUPFAM" id="SSF53474">
    <property type="entry name" value="alpha/beta-Hydrolases"/>
    <property type="match status" value="1"/>
</dbReference>
<dbReference type="OrthoDB" id="9775130at2"/>
<dbReference type="Proteomes" id="UP000325957">
    <property type="component" value="Unassembled WGS sequence"/>
</dbReference>
<feature type="region of interest" description="Disordered" evidence="1">
    <location>
        <begin position="1"/>
        <end position="43"/>
    </location>
</feature>
<dbReference type="InterPro" id="IPR029058">
    <property type="entry name" value="AB_hydrolase_fold"/>
</dbReference>
<dbReference type="Gene3D" id="3.40.50.1820">
    <property type="entry name" value="alpha/beta hydrolase"/>
    <property type="match status" value="1"/>
</dbReference>